<dbReference type="EMBL" id="AZGQ01000001">
    <property type="protein sequence ID" value="ETA84552.1"/>
    <property type="molecule type" value="Genomic_DNA"/>
</dbReference>
<gene>
    <name evidence="2" type="ORF">HMPREF1177_00204</name>
</gene>
<dbReference type="PATRIC" id="fig|1073362.3.peg.221"/>
<evidence type="ECO:0000313" key="3">
    <source>
        <dbReference type="Proteomes" id="UP000018554"/>
    </source>
</evidence>
<accession>V7II47</accession>
<dbReference type="RefSeq" id="WP_023886355.1">
    <property type="nucleotide sequence ID" value="NZ_KI635562.1"/>
</dbReference>
<protein>
    <submittedName>
        <fullName evidence="2">Uncharacterized protein</fullName>
    </submittedName>
</protein>
<dbReference type="HOGENOM" id="CLU_1076597_0_0_4"/>
<keyword evidence="3" id="KW-1185">Reference proteome</keyword>
<sequence length="269" mass="30427">MPINKPAAISAALLLAISSIAQAETDFDFNQIPADERQRFFQETANEINKELPLTSRDGSTIIYHMSFQNGQFIYDAKLDLDKMDAPSEIRSPEAMRSILQPFAGELFCRTPGMIKMNQQIGSTARYHIQDWRQPIIVTVPKGHCAVYRNKTREELAADSVADMTATLVVSLNQRLPIQSGNTTLERVTFDTDLRVMHKYLSKDDPVLAIQSPATIRNLLQQEAEHNVCNHPPSERQNRYYATTFHTTLSGHTAPFEITIPKGHCDRQR</sequence>
<feature type="signal peptide" evidence="1">
    <location>
        <begin position="1"/>
        <end position="23"/>
    </location>
</feature>
<reference evidence="2 3" key="1">
    <citation type="submission" date="2013-11" db="EMBL/GenBank/DDBJ databases">
        <title>The Genome Sequence of Eikenella corrodens CC92I.</title>
        <authorList>
            <consortium name="The Broad Institute Genomics Platform"/>
            <person name="Earl A."/>
            <person name="Allen-Vercoe E."/>
            <person name="Daigneault M."/>
            <person name="Young S.K."/>
            <person name="Zeng Q."/>
            <person name="Gargeya S."/>
            <person name="Fitzgerald M."/>
            <person name="Abouelleil A."/>
            <person name="Alvarado L."/>
            <person name="Chapman S.B."/>
            <person name="Gainer-Dewar J."/>
            <person name="Goldberg J."/>
            <person name="Griggs A."/>
            <person name="Gujja S."/>
            <person name="Hansen M."/>
            <person name="Howarth C."/>
            <person name="Imamovic A."/>
            <person name="Ireland A."/>
            <person name="Larimer J."/>
            <person name="McCowan C."/>
            <person name="Murphy C."/>
            <person name="Pearson M."/>
            <person name="Poon T.W."/>
            <person name="Priest M."/>
            <person name="Roberts A."/>
            <person name="Saif S."/>
            <person name="Shea T."/>
            <person name="Sykes S."/>
            <person name="Wortman J."/>
            <person name="Nusbaum C."/>
            <person name="Birren B."/>
        </authorList>
    </citation>
    <scope>NUCLEOTIDE SEQUENCE [LARGE SCALE GENOMIC DNA]</scope>
    <source>
        <strain evidence="2 3">CC92I</strain>
    </source>
</reference>
<feature type="chain" id="PRO_5004760958" evidence="1">
    <location>
        <begin position="24"/>
        <end position="269"/>
    </location>
</feature>
<evidence type="ECO:0000313" key="2">
    <source>
        <dbReference type="EMBL" id="ETA84552.1"/>
    </source>
</evidence>
<organism evidence="2 3">
    <name type="scientific">Eikenella corrodens CC92I</name>
    <dbReference type="NCBI Taxonomy" id="1073362"/>
    <lineage>
        <taxon>Bacteria</taxon>
        <taxon>Pseudomonadati</taxon>
        <taxon>Pseudomonadota</taxon>
        <taxon>Betaproteobacteria</taxon>
        <taxon>Neisseriales</taxon>
        <taxon>Neisseriaceae</taxon>
        <taxon>Eikenella</taxon>
    </lineage>
</organism>
<evidence type="ECO:0000256" key="1">
    <source>
        <dbReference type="SAM" id="SignalP"/>
    </source>
</evidence>
<comment type="caution">
    <text evidence="2">The sequence shown here is derived from an EMBL/GenBank/DDBJ whole genome shotgun (WGS) entry which is preliminary data.</text>
</comment>
<dbReference type="Proteomes" id="UP000018554">
    <property type="component" value="Unassembled WGS sequence"/>
</dbReference>
<name>V7II47_EIKCO</name>
<proteinExistence type="predicted"/>
<dbReference type="AlphaFoldDB" id="V7II47"/>
<keyword evidence="1" id="KW-0732">Signal</keyword>